<keyword evidence="10 12" id="KW-0378">Hydrolase</keyword>
<reference evidence="15 16" key="1">
    <citation type="submission" date="2017-11" db="EMBL/GenBank/DDBJ databases">
        <title>Draft genome of Arthrobacter agilis strain UMCV2, a plant growth-promoting rhizobacterium and biocontrol capacity of phytopathogenic fungi.</title>
        <authorList>
            <person name="Martinez-Camara R."/>
            <person name="Santoyo G."/>
            <person name="Moreno-Hagelsieb G."/>
            <person name="Valencia-Cantero E."/>
        </authorList>
    </citation>
    <scope>NUCLEOTIDE SEQUENCE [LARGE SCALE GENOMIC DNA]</scope>
    <source>
        <strain evidence="15 16">UMCV2</strain>
    </source>
</reference>
<evidence type="ECO:0000259" key="14">
    <source>
        <dbReference type="PROSITE" id="PS51975"/>
    </source>
</evidence>
<dbReference type="InterPro" id="IPR036397">
    <property type="entry name" value="RNaseH_sf"/>
</dbReference>
<comment type="cofactor">
    <cofactor evidence="12">
        <name>Mn(2+)</name>
        <dbReference type="ChEBI" id="CHEBI:29035"/>
    </cofactor>
    <cofactor evidence="12">
        <name>Mg(2+)</name>
        <dbReference type="ChEBI" id="CHEBI:18420"/>
    </cofactor>
    <text evidence="12">Manganese or magnesium. Binds 1 divalent metal ion per monomer in the absence of substrate. May bind a second metal ion after substrate binding.</text>
</comment>
<comment type="catalytic activity">
    <reaction evidence="1 12 13">
        <text>Endonucleolytic cleavage to 5'-phosphomonoester.</text>
        <dbReference type="EC" id="3.1.26.4"/>
    </reaction>
</comment>
<evidence type="ECO:0000256" key="1">
    <source>
        <dbReference type="ARBA" id="ARBA00000077"/>
    </source>
</evidence>
<evidence type="ECO:0000256" key="2">
    <source>
        <dbReference type="ARBA" id="ARBA00001946"/>
    </source>
</evidence>
<accession>A0A2L0UDR8</accession>
<keyword evidence="11" id="KW-0464">Manganese</keyword>
<keyword evidence="6" id="KW-0963">Cytoplasm</keyword>
<dbReference type="Proteomes" id="UP000239187">
    <property type="component" value="Chromosome"/>
</dbReference>
<dbReference type="PANTHER" id="PTHR10954">
    <property type="entry name" value="RIBONUCLEASE H2 SUBUNIT A"/>
    <property type="match status" value="1"/>
</dbReference>
<comment type="function">
    <text evidence="3 13">Endonuclease that specifically degrades the RNA of RNA-DNA hybrids.</text>
</comment>
<feature type="binding site" evidence="12">
    <location>
        <position position="33"/>
    </location>
    <ligand>
        <name>a divalent metal cation</name>
        <dbReference type="ChEBI" id="CHEBI:60240"/>
    </ligand>
</feature>
<keyword evidence="8 12" id="KW-0479">Metal-binding</keyword>
<evidence type="ECO:0000256" key="3">
    <source>
        <dbReference type="ARBA" id="ARBA00004065"/>
    </source>
</evidence>
<dbReference type="InterPro" id="IPR022898">
    <property type="entry name" value="RNase_HII"/>
</dbReference>
<dbReference type="EC" id="3.1.26.4" evidence="13"/>
<evidence type="ECO:0000256" key="12">
    <source>
        <dbReference type="PROSITE-ProRule" id="PRU01319"/>
    </source>
</evidence>
<dbReference type="Pfam" id="PF01351">
    <property type="entry name" value="RNase_HII"/>
    <property type="match status" value="1"/>
</dbReference>
<feature type="binding site" evidence="12">
    <location>
        <position position="32"/>
    </location>
    <ligand>
        <name>a divalent metal cation</name>
        <dbReference type="ChEBI" id="CHEBI:60240"/>
    </ligand>
</feature>
<dbReference type="AlphaFoldDB" id="A0A2L0UDR8"/>
<dbReference type="SUPFAM" id="SSF53098">
    <property type="entry name" value="Ribonuclease H-like"/>
    <property type="match status" value="1"/>
</dbReference>
<evidence type="ECO:0000256" key="6">
    <source>
        <dbReference type="ARBA" id="ARBA00022490"/>
    </source>
</evidence>
<dbReference type="InterPro" id="IPR001352">
    <property type="entry name" value="RNase_HII/HIII"/>
</dbReference>
<evidence type="ECO:0000256" key="7">
    <source>
        <dbReference type="ARBA" id="ARBA00022722"/>
    </source>
</evidence>
<dbReference type="PROSITE" id="PS51975">
    <property type="entry name" value="RNASE_H_2"/>
    <property type="match status" value="1"/>
</dbReference>
<evidence type="ECO:0000256" key="9">
    <source>
        <dbReference type="ARBA" id="ARBA00022759"/>
    </source>
</evidence>
<evidence type="ECO:0000313" key="16">
    <source>
        <dbReference type="Proteomes" id="UP000239187"/>
    </source>
</evidence>
<organism evidence="15 16">
    <name type="scientific">Arthrobacter agilis</name>
    <dbReference type="NCBI Taxonomy" id="37921"/>
    <lineage>
        <taxon>Bacteria</taxon>
        <taxon>Bacillati</taxon>
        <taxon>Actinomycetota</taxon>
        <taxon>Actinomycetes</taxon>
        <taxon>Micrococcales</taxon>
        <taxon>Micrococcaceae</taxon>
        <taxon>Arthrobacter</taxon>
    </lineage>
</organism>
<dbReference type="RefSeq" id="WP_208741366.1">
    <property type="nucleotide sequence ID" value="NZ_CP024915.1"/>
</dbReference>
<dbReference type="CDD" id="cd07182">
    <property type="entry name" value="RNase_HII_bacteria_HII_like"/>
    <property type="match status" value="1"/>
</dbReference>
<evidence type="ECO:0000256" key="8">
    <source>
        <dbReference type="ARBA" id="ARBA00022723"/>
    </source>
</evidence>
<dbReference type="InterPro" id="IPR012337">
    <property type="entry name" value="RNaseH-like_sf"/>
</dbReference>
<evidence type="ECO:0000256" key="11">
    <source>
        <dbReference type="ARBA" id="ARBA00023211"/>
    </source>
</evidence>
<comment type="similarity">
    <text evidence="5 13">Belongs to the RNase HII family.</text>
</comment>
<dbReference type="GO" id="GO:0046872">
    <property type="term" value="F:metal ion binding"/>
    <property type="evidence" value="ECO:0007669"/>
    <property type="project" value="UniProtKB-KW"/>
</dbReference>
<evidence type="ECO:0000313" key="15">
    <source>
        <dbReference type="EMBL" id="AUZ87352.1"/>
    </source>
</evidence>
<dbReference type="GO" id="GO:0006298">
    <property type="term" value="P:mismatch repair"/>
    <property type="evidence" value="ECO:0007669"/>
    <property type="project" value="TreeGrafter"/>
</dbReference>
<proteinExistence type="inferred from homology"/>
<keyword evidence="7 12" id="KW-0540">Nuclease</keyword>
<feature type="domain" description="RNase H type-2" evidence="14">
    <location>
        <begin position="26"/>
        <end position="241"/>
    </location>
</feature>
<dbReference type="GO" id="GO:0003723">
    <property type="term" value="F:RNA binding"/>
    <property type="evidence" value="ECO:0007669"/>
    <property type="project" value="UniProtKB-UniRule"/>
</dbReference>
<evidence type="ECO:0000256" key="10">
    <source>
        <dbReference type="ARBA" id="ARBA00022801"/>
    </source>
</evidence>
<dbReference type="NCBIfam" id="NF000595">
    <property type="entry name" value="PRK00015.1-3"/>
    <property type="match status" value="1"/>
</dbReference>
<sequence>MTTLRKKRSSAPNLGVEKSFAVDGHRYIAGCDEVGRGALAGPVSVGIVVVDLAAATGLRGVRDSKLLQPGEREALVPRIRRWSVASAVGHATAAEIDAFGLMAALRAAGSRAWATVTEVVTPDAVILDGNHDWLSARSQGALFDTDGRTAPVESVGCTAPVHTRIKADLKCLSVAAASVLAKVERDALMVALAGDHPAFGWDGNKGYATEGHRSAIDAVGASEYHRKTWRLGTSAVPGMPRVESGG</sequence>
<comment type="cofactor">
    <cofactor evidence="2">
        <name>Mg(2+)</name>
        <dbReference type="ChEBI" id="CHEBI:18420"/>
    </cofactor>
</comment>
<dbReference type="GO" id="GO:0043137">
    <property type="term" value="P:DNA replication, removal of RNA primer"/>
    <property type="evidence" value="ECO:0007669"/>
    <property type="project" value="TreeGrafter"/>
</dbReference>
<protein>
    <recommendedName>
        <fullName evidence="13">Ribonuclease</fullName>
        <ecNumber evidence="13">3.1.26.4</ecNumber>
    </recommendedName>
</protein>
<comment type="subcellular location">
    <subcellularLocation>
        <location evidence="4">Cytoplasm</location>
    </subcellularLocation>
</comment>
<dbReference type="PANTHER" id="PTHR10954:SF18">
    <property type="entry name" value="RIBONUCLEASE HII"/>
    <property type="match status" value="1"/>
</dbReference>
<evidence type="ECO:0000256" key="5">
    <source>
        <dbReference type="ARBA" id="ARBA00007383"/>
    </source>
</evidence>
<feature type="binding site" evidence="12">
    <location>
        <position position="128"/>
    </location>
    <ligand>
        <name>a divalent metal cation</name>
        <dbReference type="ChEBI" id="CHEBI:60240"/>
    </ligand>
</feature>
<keyword evidence="9 12" id="KW-0255">Endonuclease</keyword>
<dbReference type="GO" id="GO:0032299">
    <property type="term" value="C:ribonuclease H2 complex"/>
    <property type="evidence" value="ECO:0007669"/>
    <property type="project" value="TreeGrafter"/>
</dbReference>
<name>A0A2L0UDR8_9MICC</name>
<dbReference type="GO" id="GO:0005737">
    <property type="term" value="C:cytoplasm"/>
    <property type="evidence" value="ECO:0007669"/>
    <property type="project" value="UniProtKB-SubCell"/>
</dbReference>
<evidence type="ECO:0000256" key="13">
    <source>
        <dbReference type="RuleBase" id="RU003515"/>
    </source>
</evidence>
<dbReference type="InterPro" id="IPR024567">
    <property type="entry name" value="RNase_HII/HIII_dom"/>
</dbReference>
<dbReference type="Gene3D" id="3.30.420.10">
    <property type="entry name" value="Ribonuclease H-like superfamily/Ribonuclease H"/>
    <property type="match status" value="1"/>
</dbReference>
<evidence type="ECO:0000256" key="4">
    <source>
        <dbReference type="ARBA" id="ARBA00004496"/>
    </source>
</evidence>
<gene>
    <name evidence="15" type="ORF">CVO76_06680</name>
</gene>
<dbReference type="EMBL" id="CP024915">
    <property type="protein sequence ID" value="AUZ87352.1"/>
    <property type="molecule type" value="Genomic_DNA"/>
</dbReference>
<dbReference type="GO" id="GO:0004523">
    <property type="term" value="F:RNA-DNA hybrid ribonuclease activity"/>
    <property type="evidence" value="ECO:0007669"/>
    <property type="project" value="UniProtKB-UniRule"/>
</dbReference>